<reference evidence="2 3" key="1">
    <citation type="journal article" date="2021" name="Sci. Rep.">
        <title>Chromosome anchoring in Senegalese sole (Solea senegalensis) reveals sex-associated markers and genome rearrangements in flatfish.</title>
        <authorList>
            <person name="Guerrero-Cozar I."/>
            <person name="Gomez-Garrido J."/>
            <person name="Berbel C."/>
            <person name="Martinez-Blanch J.F."/>
            <person name="Alioto T."/>
            <person name="Claros M.G."/>
            <person name="Gagnaire P.A."/>
            <person name="Manchado M."/>
        </authorList>
    </citation>
    <scope>NUCLEOTIDE SEQUENCE [LARGE SCALE GENOMIC DNA]</scope>
    <source>
        <strain evidence="2">Sse05_10M</strain>
    </source>
</reference>
<dbReference type="PANTHER" id="PTHR31333:SF6">
    <property type="entry name" value="MUM1 LIKE 1"/>
    <property type="match status" value="1"/>
</dbReference>
<keyword evidence="3" id="KW-1185">Reference proteome</keyword>
<dbReference type="EMBL" id="JAGKHQ010000006">
    <property type="protein sequence ID" value="KAG7513883.1"/>
    <property type="molecule type" value="Genomic_DNA"/>
</dbReference>
<dbReference type="AlphaFoldDB" id="A0AAV6SAD7"/>
<gene>
    <name evidence="2" type="ORF">JOB18_019281</name>
</gene>
<dbReference type="Pfam" id="PF20886">
    <property type="entry name" value="PWP3A-B_C"/>
    <property type="match status" value="1"/>
</dbReference>
<dbReference type="InterPro" id="IPR048795">
    <property type="entry name" value="PWP3A_3B_4_C"/>
</dbReference>
<evidence type="ECO:0000259" key="1">
    <source>
        <dbReference type="Pfam" id="PF20886"/>
    </source>
</evidence>
<feature type="domain" description="PWWP" evidence="1">
    <location>
        <begin position="26"/>
        <end position="148"/>
    </location>
</feature>
<dbReference type="Proteomes" id="UP000693946">
    <property type="component" value="Linkage Group LG14"/>
</dbReference>
<dbReference type="InterPro" id="IPR040263">
    <property type="entry name" value="PWP3A_3B_4"/>
</dbReference>
<name>A0AAV6SAD7_SOLSE</name>
<organism evidence="2 3">
    <name type="scientific">Solea senegalensis</name>
    <name type="common">Senegalese sole</name>
    <dbReference type="NCBI Taxonomy" id="28829"/>
    <lineage>
        <taxon>Eukaryota</taxon>
        <taxon>Metazoa</taxon>
        <taxon>Chordata</taxon>
        <taxon>Craniata</taxon>
        <taxon>Vertebrata</taxon>
        <taxon>Euteleostomi</taxon>
        <taxon>Actinopterygii</taxon>
        <taxon>Neopterygii</taxon>
        <taxon>Teleostei</taxon>
        <taxon>Neoteleostei</taxon>
        <taxon>Acanthomorphata</taxon>
        <taxon>Carangaria</taxon>
        <taxon>Pleuronectiformes</taxon>
        <taxon>Pleuronectoidei</taxon>
        <taxon>Soleidae</taxon>
        <taxon>Solea</taxon>
    </lineage>
</organism>
<dbReference type="PANTHER" id="PTHR31333">
    <property type="entry name" value="PWWP DOMAIN-CONTAINING DNA REPAIR FACTOR 3 FAMILY MEMBER"/>
    <property type="match status" value="1"/>
</dbReference>
<evidence type="ECO:0000313" key="3">
    <source>
        <dbReference type="Proteomes" id="UP000693946"/>
    </source>
</evidence>
<evidence type="ECO:0000313" key="2">
    <source>
        <dbReference type="EMBL" id="KAG7513883.1"/>
    </source>
</evidence>
<sequence>MQSLCLICRDTKGQWWSTVERAQQAQQKRREACCLLTSVITEDQGMLQHLKNIITGNTVSPWAKKQDRVILLFEDDEQVDKVMHFLSEVLERTETDKKSADPVAFVMDVLLPEATVHALGAVHSISLDKAKEMYMRGTEFDSSEITQLGEQLQSHISSKARQKLDSFLSNYKKALECEEFLRRL</sequence>
<accession>A0AAV6SAD7</accession>
<protein>
    <recommendedName>
        <fullName evidence="1">PWWP domain-containing protein</fullName>
    </recommendedName>
</protein>
<comment type="caution">
    <text evidence="2">The sequence shown here is derived from an EMBL/GenBank/DDBJ whole genome shotgun (WGS) entry which is preliminary data.</text>
</comment>
<proteinExistence type="predicted"/>